<proteinExistence type="inferred from homology"/>
<protein>
    <recommendedName>
        <fullName evidence="3">Mitochondrial import receptor subunit TOM22 homolog</fullName>
    </recommendedName>
</protein>
<organism evidence="14 15">
    <name type="scientific">Drosophila albomicans</name>
    <name type="common">Fruit fly</name>
    <dbReference type="NCBI Taxonomy" id="7291"/>
    <lineage>
        <taxon>Eukaryota</taxon>
        <taxon>Metazoa</taxon>
        <taxon>Ecdysozoa</taxon>
        <taxon>Arthropoda</taxon>
        <taxon>Hexapoda</taxon>
        <taxon>Insecta</taxon>
        <taxon>Pterygota</taxon>
        <taxon>Neoptera</taxon>
        <taxon>Endopterygota</taxon>
        <taxon>Diptera</taxon>
        <taxon>Brachycera</taxon>
        <taxon>Muscomorpha</taxon>
        <taxon>Ephydroidea</taxon>
        <taxon>Drosophilidae</taxon>
        <taxon>Drosophila</taxon>
    </lineage>
</organism>
<evidence type="ECO:0000256" key="12">
    <source>
        <dbReference type="ARBA" id="ARBA00023170"/>
    </source>
</evidence>
<keyword evidence="6" id="KW-1000">Mitochondrion outer membrane</keyword>
<gene>
    <name evidence="15" type="primary">LOC117568595</name>
</gene>
<dbReference type="PANTHER" id="PTHR12504:SF0">
    <property type="entry name" value="MITOCHONDRIAL IMPORT RECEPTOR SUBUNIT TOM22 HOMOLOG"/>
    <property type="match status" value="1"/>
</dbReference>
<accession>A0A6P8WSN2</accession>
<dbReference type="CTD" id="38459"/>
<evidence type="ECO:0000256" key="6">
    <source>
        <dbReference type="ARBA" id="ARBA00022787"/>
    </source>
</evidence>
<feature type="region of interest" description="Disordered" evidence="13">
    <location>
        <begin position="125"/>
        <end position="151"/>
    </location>
</feature>
<evidence type="ECO:0000256" key="9">
    <source>
        <dbReference type="ARBA" id="ARBA00023010"/>
    </source>
</evidence>
<keyword evidence="14" id="KW-1185">Reference proteome</keyword>
<keyword evidence="9" id="KW-0811">Translocation</keyword>
<keyword evidence="5" id="KW-0812">Transmembrane</keyword>
<dbReference type="Pfam" id="PF04281">
    <property type="entry name" value="Tom22"/>
    <property type="match status" value="1"/>
</dbReference>
<evidence type="ECO:0000313" key="15">
    <source>
        <dbReference type="RefSeq" id="XP_034105234.1"/>
    </source>
</evidence>
<dbReference type="AlphaFoldDB" id="A0A6P8WSN2"/>
<keyword evidence="11" id="KW-0472">Membrane</keyword>
<evidence type="ECO:0000256" key="1">
    <source>
        <dbReference type="ARBA" id="ARBA00004572"/>
    </source>
</evidence>
<dbReference type="GO" id="GO:0005741">
    <property type="term" value="C:mitochondrial outer membrane"/>
    <property type="evidence" value="ECO:0007669"/>
    <property type="project" value="UniProtKB-SubCell"/>
</dbReference>
<keyword evidence="7" id="KW-0653">Protein transport</keyword>
<evidence type="ECO:0000256" key="4">
    <source>
        <dbReference type="ARBA" id="ARBA00022448"/>
    </source>
</evidence>
<evidence type="ECO:0000256" key="3">
    <source>
        <dbReference type="ARBA" id="ARBA00016229"/>
    </source>
</evidence>
<keyword evidence="8" id="KW-1133">Transmembrane helix</keyword>
<dbReference type="Proteomes" id="UP000515160">
    <property type="component" value="Chromosome 3"/>
</dbReference>
<dbReference type="RefSeq" id="XP_034105234.1">
    <property type="nucleotide sequence ID" value="XM_034249343.2"/>
</dbReference>
<evidence type="ECO:0000256" key="5">
    <source>
        <dbReference type="ARBA" id="ARBA00022692"/>
    </source>
</evidence>
<dbReference type="GO" id="GO:0006886">
    <property type="term" value="P:intracellular protein transport"/>
    <property type="evidence" value="ECO:0007669"/>
    <property type="project" value="InterPro"/>
</dbReference>
<keyword evidence="4" id="KW-0813">Transport</keyword>
<dbReference type="InterPro" id="IPR005683">
    <property type="entry name" value="Tom22"/>
</dbReference>
<feature type="compositionally biased region" description="Low complexity" evidence="13">
    <location>
        <begin position="132"/>
        <end position="141"/>
    </location>
</feature>
<dbReference type="OrthoDB" id="10016939at2759"/>
<keyword evidence="12 15" id="KW-0675">Receptor</keyword>
<evidence type="ECO:0000256" key="13">
    <source>
        <dbReference type="SAM" id="MobiDB-lite"/>
    </source>
</evidence>
<comment type="subcellular location">
    <subcellularLocation>
        <location evidence="1">Mitochondrion outer membrane</location>
        <topology evidence="1">Single-pass membrane protein</topology>
    </subcellularLocation>
</comment>
<evidence type="ECO:0000256" key="8">
    <source>
        <dbReference type="ARBA" id="ARBA00022989"/>
    </source>
</evidence>
<name>A0A6P8WSN2_DROAB</name>
<feature type="compositionally biased region" description="Acidic residues" evidence="13">
    <location>
        <begin position="40"/>
        <end position="54"/>
    </location>
</feature>
<reference evidence="15" key="1">
    <citation type="submission" date="2025-08" db="UniProtKB">
        <authorList>
            <consortium name="RefSeq"/>
        </authorList>
    </citation>
    <scope>IDENTIFICATION</scope>
    <source>
        <strain evidence="15">15112-1751.03</strain>
        <tissue evidence="15">Whole Adult</tissue>
    </source>
</reference>
<keyword evidence="10" id="KW-0496">Mitochondrion</keyword>
<dbReference type="CDD" id="cd22884">
    <property type="entry name" value="TOM22"/>
    <property type="match status" value="1"/>
</dbReference>
<dbReference type="PANTHER" id="PTHR12504">
    <property type="entry name" value="MITOCHONDRIAL IMPORT RECEPTOR SUBUNIT TOM22"/>
    <property type="match status" value="1"/>
</dbReference>
<evidence type="ECO:0000256" key="10">
    <source>
        <dbReference type="ARBA" id="ARBA00023128"/>
    </source>
</evidence>
<sequence length="151" mass="16479">MDSDPDIEFIEKDSGMSSLGGSKDETPERRTVALPVNDEPQTEGDNYDDEPDESFGERILGLTEMFPESVRNVVGAVSSATVKSCRGLYQFSCSASWIFFTSSVILFAPVIFETERAQMEELHKSQQKQVLLGPGSAMAPSGPSPSLPLIR</sequence>
<evidence type="ECO:0000256" key="11">
    <source>
        <dbReference type="ARBA" id="ARBA00023136"/>
    </source>
</evidence>
<feature type="compositionally biased region" description="Pro residues" evidence="13">
    <location>
        <begin position="142"/>
        <end position="151"/>
    </location>
</feature>
<evidence type="ECO:0000313" key="14">
    <source>
        <dbReference type="Proteomes" id="UP000515160"/>
    </source>
</evidence>
<evidence type="ECO:0000256" key="7">
    <source>
        <dbReference type="ARBA" id="ARBA00022927"/>
    </source>
</evidence>
<dbReference type="GeneID" id="117568595"/>
<feature type="compositionally biased region" description="Basic and acidic residues" evidence="13">
    <location>
        <begin position="22"/>
        <end position="31"/>
    </location>
</feature>
<evidence type="ECO:0000256" key="2">
    <source>
        <dbReference type="ARBA" id="ARBA00009874"/>
    </source>
</evidence>
<feature type="region of interest" description="Disordered" evidence="13">
    <location>
        <begin position="1"/>
        <end position="54"/>
    </location>
</feature>
<comment type="similarity">
    <text evidence="2">Belongs to the Tom22 family.</text>
</comment>